<dbReference type="RefSeq" id="WP_179405975.1">
    <property type="nucleotide sequence ID" value="NZ_BMGF01000001.1"/>
</dbReference>
<dbReference type="PANTHER" id="PTHR43756:SF5">
    <property type="entry name" value="CHOLINE MONOOXYGENASE, CHLOROPLASTIC"/>
    <property type="match status" value="1"/>
</dbReference>
<keyword evidence="3" id="KW-0479">Metal-binding</keyword>
<dbReference type="GO" id="GO:0005506">
    <property type="term" value="F:iron ion binding"/>
    <property type="evidence" value="ECO:0007669"/>
    <property type="project" value="InterPro"/>
</dbReference>
<dbReference type="PROSITE" id="PS51296">
    <property type="entry name" value="RIESKE"/>
    <property type="match status" value="1"/>
</dbReference>
<evidence type="ECO:0000256" key="4">
    <source>
        <dbReference type="ARBA" id="ARBA00023002"/>
    </source>
</evidence>
<evidence type="ECO:0000256" key="6">
    <source>
        <dbReference type="ARBA" id="ARBA00023014"/>
    </source>
</evidence>
<evidence type="ECO:0000259" key="8">
    <source>
        <dbReference type="PROSITE" id="PS51296"/>
    </source>
</evidence>
<dbReference type="GO" id="GO:0051213">
    <property type="term" value="F:dioxygenase activity"/>
    <property type="evidence" value="ECO:0007669"/>
    <property type="project" value="UniProtKB-KW"/>
</dbReference>
<dbReference type="InterPro" id="IPR001663">
    <property type="entry name" value="Rng_hydr_dOase-A"/>
</dbReference>
<sequence length="471" mass="54294">MAEADPQKFLKGYGSDERPLAQVLWAREKFDPDHPVLKDASDFEPEKRKVDFSIYYDPKFAAAEQQAIWRKSWLYACREEDLPNIGDRTPYQVGKDSYFIVRTGEDEFKAFFNSCLHRGTMLCAKQEAGDTIRCPYHGWEWNIDGRLKRIPSHWDFADLNRNNASLPEVKLDRWGGFIFINADPDCAPLDEALSVLKSHFEKFEFKRRYTAGRFRKQVKANWKVTQEAFQEAYHLYATHPEAVPFTGDAQAQYDVWPGENGHVGRNVTPSAQPSMHAPADASAVEAAQMFAQAMVDWHYPGHEYPEFDPDKDLRLQAAEWHRKTIKEFYGRDSKIPDAAMLDSFLYFMFPHAAFWMTEAVPMTYQFTPHPTDPEQAFFEVRLMLPCPEGRETPPPAELVELGPDDSVFENVPPFGFLGFIFDQDMSNMPLIQKGAHAANPEESFTRLGRYQEQLIQHWNNLIVDRVAELDG</sequence>
<proteinExistence type="predicted"/>
<dbReference type="InterPro" id="IPR015879">
    <property type="entry name" value="Ring_hydroxy_dOase_asu_C_dom"/>
</dbReference>
<keyword evidence="10" id="KW-1185">Reference proteome</keyword>
<dbReference type="EMBL" id="JACBZF010000001">
    <property type="protein sequence ID" value="NYH94018.1"/>
    <property type="molecule type" value="Genomic_DNA"/>
</dbReference>
<dbReference type="Pfam" id="PF00848">
    <property type="entry name" value="Ring_hydroxyl_A"/>
    <property type="match status" value="1"/>
</dbReference>
<keyword evidence="6" id="KW-0411">Iron-sulfur</keyword>
<evidence type="ECO:0000256" key="5">
    <source>
        <dbReference type="ARBA" id="ARBA00023004"/>
    </source>
</evidence>
<dbReference type="PRINTS" id="PR00090">
    <property type="entry name" value="RNGDIOXGNASE"/>
</dbReference>
<dbReference type="Proteomes" id="UP000522081">
    <property type="component" value="Unassembled WGS sequence"/>
</dbReference>
<dbReference type="CDD" id="cd03469">
    <property type="entry name" value="Rieske_RO_Alpha_N"/>
    <property type="match status" value="1"/>
</dbReference>
<evidence type="ECO:0000256" key="1">
    <source>
        <dbReference type="ARBA" id="ARBA00001962"/>
    </source>
</evidence>
<dbReference type="Gene3D" id="3.90.380.10">
    <property type="entry name" value="Naphthalene 1,2-dioxygenase Alpha Subunit, Chain A, domain 1"/>
    <property type="match status" value="1"/>
</dbReference>
<feature type="domain" description="Rieske" evidence="8">
    <location>
        <begin position="74"/>
        <end position="180"/>
    </location>
</feature>
<dbReference type="Gene3D" id="2.102.10.10">
    <property type="entry name" value="Rieske [2Fe-2S] iron-sulphur domain"/>
    <property type="match status" value="1"/>
</dbReference>
<keyword evidence="2" id="KW-0001">2Fe-2S</keyword>
<dbReference type="AlphaFoldDB" id="A0A7Y9XVP1"/>
<keyword evidence="7" id="KW-0520">NAD</keyword>
<evidence type="ECO:0000313" key="10">
    <source>
        <dbReference type="Proteomes" id="UP000522081"/>
    </source>
</evidence>
<dbReference type="PANTHER" id="PTHR43756">
    <property type="entry name" value="CHOLINE MONOOXYGENASE, CHLOROPLASTIC"/>
    <property type="match status" value="1"/>
</dbReference>
<accession>A0A7Y9XVP1</accession>
<dbReference type="SUPFAM" id="SSF50022">
    <property type="entry name" value="ISP domain"/>
    <property type="match status" value="1"/>
</dbReference>
<evidence type="ECO:0000256" key="3">
    <source>
        <dbReference type="ARBA" id="ARBA00022723"/>
    </source>
</evidence>
<protein>
    <submittedName>
        <fullName evidence="9">Phenylpropionate dioxygenase-like ring-hydroxylating dioxygenase large terminal subunit</fullName>
    </submittedName>
</protein>
<dbReference type="SUPFAM" id="SSF55961">
    <property type="entry name" value="Bet v1-like"/>
    <property type="match status" value="1"/>
</dbReference>
<dbReference type="GO" id="GO:0051537">
    <property type="term" value="F:2 iron, 2 sulfur cluster binding"/>
    <property type="evidence" value="ECO:0007669"/>
    <property type="project" value="UniProtKB-KW"/>
</dbReference>
<evidence type="ECO:0000313" key="9">
    <source>
        <dbReference type="EMBL" id="NYH94018.1"/>
    </source>
</evidence>
<dbReference type="InterPro" id="IPR015881">
    <property type="entry name" value="ARHD_Rieske_2Fe_2S"/>
</dbReference>
<keyword evidence="5" id="KW-0408">Iron</keyword>
<dbReference type="PROSITE" id="PS00570">
    <property type="entry name" value="RING_HYDROXYL_ALPHA"/>
    <property type="match status" value="1"/>
</dbReference>
<name>A0A7Y9XVP1_9SPHN</name>
<comment type="cofactor">
    <cofactor evidence="1">
        <name>Fe cation</name>
        <dbReference type="ChEBI" id="CHEBI:24875"/>
    </cofactor>
</comment>
<organism evidence="9 10">
    <name type="scientific">Novosphingobium marinum</name>
    <dbReference type="NCBI Taxonomy" id="1514948"/>
    <lineage>
        <taxon>Bacteria</taxon>
        <taxon>Pseudomonadati</taxon>
        <taxon>Pseudomonadota</taxon>
        <taxon>Alphaproteobacteria</taxon>
        <taxon>Sphingomonadales</taxon>
        <taxon>Sphingomonadaceae</taxon>
        <taxon>Novosphingobium</taxon>
    </lineage>
</organism>
<reference evidence="9 10" key="1">
    <citation type="submission" date="2020-07" db="EMBL/GenBank/DDBJ databases">
        <title>Genomic Encyclopedia of Type Strains, Phase IV (KMG-IV): sequencing the most valuable type-strain genomes for metagenomic binning, comparative biology and taxonomic classification.</title>
        <authorList>
            <person name="Goeker M."/>
        </authorList>
    </citation>
    <scope>NUCLEOTIDE SEQUENCE [LARGE SCALE GENOMIC DNA]</scope>
    <source>
        <strain evidence="9 10">DSM 29043</strain>
    </source>
</reference>
<gene>
    <name evidence="9" type="ORF">FHS75_000323</name>
</gene>
<keyword evidence="9" id="KW-0223">Dioxygenase</keyword>
<dbReference type="InterPro" id="IPR017941">
    <property type="entry name" value="Rieske_2Fe-2S"/>
</dbReference>
<comment type="caution">
    <text evidence="9">The sequence shown here is derived from an EMBL/GenBank/DDBJ whole genome shotgun (WGS) entry which is preliminary data.</text>
</comment>
<dbReference type="InterPro" id="IPR036922">
    <property type="entry name" value="Rieske_2Fe-2S_sf"/>
</dbReference>
<evidence type="ECO:0000256" key="2">
    <source>
        <dbReference type="ARBA" id="ARBA00022714"/>
    </source>
</evidence>
<dbReference type="Pfam" id="PF00355">
    <property type="entry name" value="Rieske"/>
    <property type="match status" value="1"/>
</dbReference>
<evidence type="ECO:0000256" key="7">
    <source>
        <dbReference type="ARBA" id="ARBA00023027"/>
    </source>
</evidence>
<dbReference type="CDD" id="cd08882">
    <property type="entry name" value="RHO_alpha_C_MupW-like"/>
    <property type="match status" value="1"/>
</dbReference>
<keyword evidence="4" id="KW-0560">Oxidoreductase</keyword>